<dbReference type="InParanoid" id="A0E3J7"/>
<reference evidence="1 2" key="1">
    <citation type="journal article" date="2006" name="Nature">
        <title>Global trends of whole-genome duplications revealed by the ciliate Paramecium tetraurelia.</title>
        <authorList>
            <consortium name="Genoscope"/>
            <person name="Aury J.-M."/>
            <person name="Jaillon O."/>
            <person name="Duret L."/>
            <person name="Noel B."/>
            <person name="Jubin C."/>
            <person name="Porcel B.M."/>
            <person name="Segurens B."/>
            <person name="Daubin V."/>
            <person name="Anthouard V."/>
            <person name="Aiach N."/>
            <person name="Arnaiz O."/>
            <person name="Billaut A."/>
            <person name="Beisson J."/>
            <person name="Blanc I."/>
            <person name="Bouhouche K."/>
            <person name="Camara F."/>
            <person name="Duharcourt S."/>
            <person name="Guigo R."/>
            <person name="Gogendeau D."/>
            <person name="Katinka M."/>
            <person name="Keller A.-M."/>
            <person name="Kissmehl R."/>
            <person name="Klotz C."/>
            <person name="Koll F."/>
            <person name="Le Moue A."/>
            <person name="Lepere C."/>
            <person name="Malinsky S."/>
            <person name="Nowacki M."/>
            <person name="Nowak J.K."/>
            <person name="Plattner H."/>
            <person name="Poulain J."/>
            <person name="Ruiz F."/>
            <person name="Serrano V."/>
            <person name="Zagulski M."/>
            <person name="Dessen P."/>
            <person name="Betermier M."/>
            <person name="Weissenbach J."/>
            <person name="Scarpelli C."/>
            <person name="Schachter V."/>
            <person name="Sperling L."/>
            <person name="Meyer E."/>
            <person name="Cohen J."/>
            <person name="Wincker P."/>
        </authorList>
    </citation>
    <scope>NUCLEOTIDE SEQUENCE [LARGE SCALE GENOMIC DNA]</scope>
    <source>
        <strain evidence="1 2">Stock d4-2</strain>
    </source>
</reference>
<keyword evidence="2" id="KW-1185">Reference proteome</keyword>
<accession>A0E3J7</accession>
<dbReference type="Proteomes" id="UP000000600">
    <property type="component" value="Unassembled WGS sequence"/>
</dbReference>
<dbReference type="HOGENOM" id="CLU_689767_0_0_1"/>
<sequence length="400" mass="47992">MYSMNHKYPYFQCIIIRLSIVFRKSKFQRIINKPLLVQWKILIYKRKICLLSNTMFRLLQQMLNDKKLTIFTHNPYYLQKLRNNQQTQNNGPKKCNFWCDSKPYSRKTKSSPLILLCNSIIVQLSQYRIHSLHLDAQILSFLLHGRKQCILTLPFFQFSSNILIISKLIYKIKIINFTKFKLLNMKIIIFQLNFRIQKQLKKIFQQKLYHPYYYQSSSYLQLIILPQIGQSFPTYPILCQLPILVRMITRILKTASQHLDLVTLLQHVLTRPDQCHKLFLYTPYMLEITVSIHKHRAQQRKSKVDLVKFLLSSMKKGKLYSTNHKKNITFKYINEKSQNIVTNARQQFQQFISFILFDNKQVSSYNHQNNQTKKRFLNFSEKPQKIPTQIGWLQKVQVFH</sequence>
<dbReference type="EMBL" id="CT868656">
    <property type="protein sequence ID" value="CAK89864.1"/>
    <property type="molecule type" value="Genomic_DNA"/>
</dbReference>
<organism evidence="1 2">
    <name type="scientific">Paramecium tetraurelia</name>
    <dbReference type="NCBI Taxonomy" id="5888"/>
    <lineage>
        <taxon>Eukaryota</taxon>
        <taxon>Sar</taxon>
        <taxon>Alveolata</taxon>
        <taxon>Ciliophora</taxon>
        <taxon>Intramacronucleata</taxon>
        <taxon>Oligohymenophorea</taxon>
        <taxon>Peniculida</taxon>
        <taxon>Parameciidae</taxon>
        <taxon>Paramecium</taxon>
    </lineage>
</organism>
<evidence type="ECO:0000313" key="2">
    <source>
        <dbReference type="Proteomes" id="UP000000600"/>
    </source>
</evidence>
<name>A0E3J7_PARTE</name>
<proteinExistence type="predicted"/>
<gene>
    <name evidence="1" type="ORF">GSPATT00023037001</name>
</gene>
<dbReference type="RefSeq" id="XP_001457261.1">
    <property type="nucleotide sequence ID" value="XM_001457224.1"/>
</dbReference>
<dbReference type="GeneID" id="5043046"/>
<dbReference type="KEGG" id="ptm:GSPATT00023037001"/>
<protein>
    <recommendedName>
        <fullName evidence="3">Transmembrane protein</fullName>
    </recommendedName>
</protein>
<evidence type="ECO:0000313" key="1">
    <source>
        <dbReference type="EMBL" id="CAK89864.1"/>
    </source>
</evidence>
<evidence type="ECO:0008006" key="3">
    <source>
        <dbReference type="Google" id="ProtNLM"/>
    </source>
</evidence>
<dbReference type="AlphaFoldDB" id="A0E3J7"/>